<dbReference type="InterPro" id="IPR013762">
    <property type="entry name" value="Integrase-like_cat_sf"/>
</dbReference>
<sequence>MASVFKRCPCAKGLSDEKKKIRVWKKCDHSATVQWRNGGRGSKLQTLTFKKKDYDGDHWGAANRWAAKVEGAHAVQEVVKAPRRKGRSFQEAAEKFLEQRVGPDSTTISYRSNLRTHIYGFDLGGTSFGALQETEVTREHVKSLVAGKIEEGYAANTVASIYIAVAAVFKDLKASKIVESSPCAGVQLPEHVESRVFVSPTLEQVDILASRIFGPWQIAVYLGYAGGLRIGESLAVRRDQIIETDEGAVLRINRQVKDVNTLVPLKRRKAHQYRDIPVTDYLREKLDDHIGRYSTPETGQLCPGKLGPYANLTMFYQDFRDGVGAAELPDEFTFHWLRHAFASRAIQEAQLSLPQVAKILGHRNSATTERVYWHLLQGSTSNAIKVLNRTFTKQGYKVMAA</sequence>
<evidence type="ECO:0000256" key="2">
    <source>
        <dbReference type="ARBA" id="ARBA00023125"/>
    </source>
</evidence>
<evidence type="ECO:0000256" key="3">
    <source>
        <dbReference type="ARBA" id="ARBA00023172"/>
    </source>
</evidence>
<feature type="domain" description="Core-binding (CB)" evidence="6">
    <location>
        <begin position="87"/>
        <end position="173"/>
    </location>
</feature>
<dbReference type="PROSITE" id="PS51900">
    <property type="entry name" value="CB"/>
    <property type="match status" value="1"/>
</dbReference>
<name>A0A840WHB0_9ACTN</name>
<dbReference type="EMBL" id="JACHDO010000001">
    <property type="protein sequence ID" value="MBB5495682.1"/>
    <property type="molecule type" value="Genomic_DNA"/>
</dbReference>
<dbReference type="PROSITE" id="PS51898">
    <property type="entry name" value="TYR_RECOMBINASE"/>
    <property type="match status" value="1"/>
</dbReference>
<dbReference type="RefSeq" id="WP_184370929.1">
    <property type="nucleotide sequence ID" value="NZ_BAAAKM010000037.1"/>
</dbReference>
<evidence type="ECO:0000313" key="7">
    <source>
        <dbReference type="EMBL" id="MBB5495682.1"/>
    </source>
</evidence>
<keyword evidence="3" id="KW-0233">DNA recombination</keyword>
<dbReference type="GO" id="GO:0015074">
    <property type="term" value="P:DNA integration"/>
    <property type="evidence" value="ECO:0007669"/>
    <property type="project" value="InterPro"/>
</dbReference>
<dbReference type="Gene3D" id="1.10.443.10">
    <property type="entry name" value="Intergrase catalytic core"/>
    <property type="match status" value="1"/>
</dbReference>
<dbReference type="Proteomes" id="UP000579647">
    <property type="component" value="Unassembled WGS sequence"/>
</dbReference>
<gene>
    <name evidence="7" type="ORF">HNR07_006819</name>
</gene>
<dbReference type="SUPFAM" id="SSF56349">
    <property type="entry name" value="DNA breaking-rejoining enzymes"/>
    <property type="match status" value="1"/>
</dbReference>
<keyword evidence="8" id="KW-1185">Reference proteome</keyword>
<dbReference type="InterPro" id="IPR044068">
    <property type="entry name" value="CB"/>
</dbReference>
<evidence type="ECO:0000259" key="6">
    <source>
        <dbReference type="PROSITE" id="PS51900"/>
    </source>
</evidence>
<dbReference type="CDD" id="cd00397">
    <property type="entry name" value="DNA_BRE_C"/>
    <property type="match status" value="1"/>
</dbReference>
<dbReference type="InterPro" id="IPR050090">
    <property type="entry name" value="Tyrosine_recombinase_XerCD"/>
</dbReference>
<dbReference type="PANTHER" id="PTHR30349">
    <property type="entry name" value="PHAGE INTEGRASE-RELATED"/>
    <property type="match status" value="1"/>
</dbReference>
<dbReference type="GO" id="GO:0003677">
    <property type="term" value="F:DNA binding"/>
    <property type="evidence" value="ECO:0007669"/>
    <property type="project" value="UniProtKB-UniRule"/>
</dbReference>
<dbReference type="AlphaFoldDB" id="A0A840WHB0"/>
<accession>A0A840WHB0</accession>
<dbReference type="Gene3D" id="1.10.150.130">
    <property type="match status" value="1"/>
</dbReference>
<protein>
    <submittedName>
        <fullName evidence="7">Integrase</fullName>
    </submittedName>
</protein>
<feature type="domain" description="Tyr recombinase" evidence="5">
    <location>
        <begin position="195"/>
        <end position="388"/>
    </location>
</feature>
<dbReference type="Pfam" id="PF00589">
    <property type="entry name" value="Phage_integrase"/>
    <property type="match status" value="1"/>
</dbReference>
<organism evidence="7 8">
    <name type="scientific">Nocardiopsis metallicus</name>
    <dbReference type="NCBI Taxonomy" id="179819"/>
    <lineage>
        <taxon>Bacteria</taxon>
        <taxon>Bacillati</taxon>
        <taxon>Actinomycetota</taxon>
        <taxon>Actinomycetes</taxon>
        <taxon>Streptosporangiales</taxon>
        <taxon>Nocardiopsidaceae</taxon>
        <taxon>Nocardiopsis</taxon>
    </lineage>
</organism>
<dbReference type="InterPro" id="IPR002104">
    <property type="entry name" value="Integrase_catalytic"/>
</dbReference>
<dbReference type="InterPro" id="IPR011010">
    <property type="entry name" value="DNA_brk_join_enz"/>
</dbReference>
<evidence type="ECO:0000256" key="4">
    <source>
        <dbReference type="PROSITE-ProRule" id="PRU01248"/>
    </source>
</evidence>
<evidence type="ECO:0000256" key="1">
    <source>
        <dbReference type="ARBA" id="ARBA00008857"/>
    </source>
</evidence>
<evidence type="ECO:0000313" key="8">
    <source>
        <dbReference type="Proteomes" id="UP000579647"/>
    </source>
</evidence>
<comment type="similarity">
    <text evidence="1">Belongs to the 'phage' integrase family.</text>
</comment>
<dbReference type="GO" id="GO:0006310">
    <property type="term" value="P:DNA recombination"/>
    <property type="evidence" value="ECO:0007669"/>
    <property type="project" value="UniProtKB-KW"/>
</dbReference>
<proteinExistence type="inferred from homology"/>
<dbReference type="InterPro" id="IPR010998">
    <property type="entry name" value="Integrase_recombinase_N"/>
</dbReference>
<comment type="caution">
    <text evidence="7">The sequence shown here is derived from an EMBL/GenBank/DDBJ whole genome shotgun (WGS) entry which is preliminary data.</text>
</comment>
<reference evidence="7 8" key="1">
    <citation type="submission" date="2020-08" db="EMBL/GenBank/DDBJ databases">
        <title>Sequencing the genomes of 1000 actinobacteria strains.</title>
        <authorList>
            <person name="Klenk H.-P."/>
        </authorList>
    </citation>
    <scope>NUCLEOTIDE SEQUENCE [LARGE SCALE GENOMIC DNA]</scope>
    <source>
        <strain evidence="7 8">DSM 44598</strain>
    </source>
</reference>
<evidence type="ECO:0000259" key="5">
    <source>
        <dbReference type="PROSITE" id="PS51898"/>
    </source>
</evidence>
<keyword evidence="2 4" id="KW-0238">DNA-binding</keyword>
<dbReference type="PANTHER" id="PTHR30349:SF64">
    <property type="entry name" value="PROPHAGE INTEGRASE INTD-RELATED"/>
    <property type="match status" value="1"/>
</dbReference>